<evidence type="ECO:0000313" key="2">
    <source>
        <dbReference type="EMBL" id="WBR14828.1"/>
    </source>
</evidence>
<dbReference type="Gene3D" id="1.25.40.20">
    <property type="entry name" value="Ankyrin repeat-containing domain"/>
    <property type="match status" value="1"/>
</dbReference>
<name>A0AA95EF26_9VIRU</name>
<proteinExistence type="predicted"/>
<feature type="domain" description="F-box" evidence="1">
    <location>
        <begin position="7"/>
        <end position="50"/>
    </location>
</feature>
<gene>
    <name evidence="2" type="ORF">pkur_cds_654</name>
</gene>
<dbReference type="Proteomes" id="UP001185135">
    <property type="component" value="Segment"/>
</dbReference>
<reference evidence="2" key="1">
    <citation type="submission" date="2022-06" db="EMBL/GenBank/DDBJ databases">
        <authorList>
            <person name="Legendre M."/>
            <person name="Claverie J.-M."/>
            <person name="Alempic J.-M."/>
            <person name="Abergel C."/>
        </authorList>
    </citation>
    <scope>NUCLEOTIDE SEQUENCE</scope>
    <source>
        <strain evidence="2">Kuranda</strain>
    </source>
</reference>
<dbReference type="InterPro" id="IPR036770">
    <property type="entry name" value="Ankyrin_rpt-contain_sf"/>
</dbReference>
<dbReference type="EMBL" id="ON887157">
    <property type="protein sequence ID" value="WBR14828.1"/>
    <property type="molecule type" value="Genomic_DNA"/>
</dbReference>
<organism evidence="2 3">
    <name type="scientific">Pandoravirus kuranda</name>
    <dbReference type="NCBI Taxonomy" id="3019033"/>
    <lineage>
        <taxon>Viruses</taxon>
        <taxon>Pandoravirus</taxon>
    </lineage>
</organism>
<dbReference type="PANTHER" id="PTHR46586">
    <property type="entry name" value="ANKYRIN REPEAT-CONTAINING PROTEIN"/>
    <property type="match status" value="1"/>
</dbReference>
<dbReference type="PANTHER" id="PTHR46586:SF3">
    <property type="entry name" value="ANKYRIN REPEAT-CONTAINING PROTEIN"/>
    <property type="match status" value="1"/>
</dbReference>
<protein>
    <submittedName>
        <fullName evidence="2">Ankyrin repeat protein</fullName>
    </submittedName>
</protein>
<accession>A0AA95EF26</accession>
<dbReference type="InterPro" id="IPR052050">
    <property type="entry name" value="SecEffector_AnkRepeat"/>
</dbReference>
<dbReference type="InterPro" id="IPR036047">
    <property type="entry name" value="F-box-like_dom_sf"/>
</dbReference>
<sequence>MASGDDLPNEILALIFDRLPCPVLWCTVRAVCTRWAAIVNDRMSTPGRDKLCFSRDRTLAKKSCWCEAAAGVAHTHCIEYALLVGAPWDKETCAAAAGGGHLCLLAALHEMGCPWGPSLYARAAAGGHTNCVEYAHQNGCRWDATACQAAAGAGRDVVLDYLIAEGCPFDQDAACAAAGAGRFACLVRLCAAGVALDADVYGEAVRSGSVLCLEYLEAHYCPRDPAAMMVAAGAGDAVMVAYLDGVGFVWDGPCSVRAVAGGHVSVLAYAHERMGATLGNHLCQVAAARGRVDVLAWLCAHGCVASKDTYRAAVNGGHANVLTFLTEHGHAQGSSNSNTRTDPAVRDRIGCIDDAPTHGGPRTVPEGQETFVVEHEMQPSPSTKRRRTSDAI</sequence>
<evidence type="ECO:0000313" key="3">
    <source>
        <dbReference type="Proteomes" id="UP001185135"/>
    </source>
</evidence>
<evidence type="ECO:0000259" key="1">
    <source>
        <dbReference type="SMART" id="SM00256"/>
    </source>
</evidence>
<dbReference type="Gene3D" id="1.20.1280.50">
    <property type="match status" value="1"/>
</dbReference>
<dbReference type="InterPro" id="IPR001810">
    <property type="entry name" value="F-box_dom"/>
</dbReference>
<dbReference type="Pfam" id="PF12937">
    <property type="entry name" value="F-box-like"/>
    <property type="match status" value="1"/>
</dbReference>
<dbReference type="SMART" id="SM00256">
    <property type="entry name" value="FBOX"/>
    <property type="match status" value="1"/>
</dbReference>
<dbReference type="SUPFAM" id="SSF81383">
    <property type="entry name" value="F-box domain"/>
    <property type="match status" value="1"/>
</dbReference>